<feature type="domain" description="START" evidence="1">
    <location>
        <begin position="47"/>
        <end position="143"/>
    </location>
</feature>
<evidence type="ECO:0000313" key="2">
    <source>
        <dbReference type="EMBL" id="GMI49943.1"/>
    </source>
</evidence>
<keyword evidence="3" id="KW-1185">Reference proteome</keyword>
<proteinExistence type="predicted"/>
<dbReference type="EMBL" id="BRYB01006871">
    <property type="protein sequence ID" value="GMI49943.1"/>
    <property type="molecule type" value="Genomic_DNA"/>
</dbReference>
<evidence type="ECO:0000313" key="3">
    <source>
        <dbReference type="Proteomes" id="UP001165060"/>
    </source>
</evidence>
<name>A0ABQ6N8C2_9STRA</name>
<dbReference type="SUPFAM" id="SSF55961">
    <property type="entry name" value="Bet v1-like"/>
    <property type="match status" value="1"/>
</dbReference>
<protein>
    <recommendedName>
        <fullName evidence="1">START domain-containing protein</fullName>
    </recommendedName>
</protein>
<gene>
    <name evidence="2" type="ORF">TeGR_g3221</name>
</gene>
<dbReference type="Gene3D" id="3.30.530.20">
    <property type="match status" value="1"/>
</dbReference>
<dbReference type="InterPro" id="IPR023393">
    <property type="entry name" value="START-like_dom_sf"/>
</dbReference>
<organism evidence="2 3">
    <name type="scientific">Tetraparma gracilis</name>
    <dbReference type="NCBI Taxonomy" id="2962635"/>
    <lineage>
        <taxon>Eukaryota</taxon>
        <taxon>Sar</taxon>
        <taxon>Stramenopiles</taxon>
        <taxon>Ochrophyta</taxon>
        <taxon>Bolidophyceae</taxon>
        <taxon>Parmales</taxon>
        <taxon>Triparmaceae</taxon>
        <taxon>Tetraparma</taxon>
    </lineage>
</organism>
<accession>A0ABQ6N8C2</accession>
<comment type="caution">
    <text evidence="2">The sequence shown here is derived from an EMBL/GenBank/DDBJ whole genome shotgun (WGS) entry which is preliminary data.</text>
</comment>
<dbReference type="Pfam" id="PF01852">
    <property type="entry name" value="START"/>
    <property type="match status" value="1"/>
</dbReference>
<feature type="non-terminal residue" evidence="2">
    <location>
        <position position="281"/>
    </location>
</feature>
<sequence length="281" mass="31256">MTSKDGQHNIVQSSAIVRAPLMDVVAFMAGAEAEYMQIVMEERKSNVWKVLEHMNEHCFVVHWGMVFPSPLQNRDAVLKCIFQEQVDGTCVLSFASTEHEGASPQGHVVRIKFARLLRFSPVSPTLTRFTATSTFSIGGAVPRFVSDTLTTPAATRSPINTLGYFLKIKETADFDAAGQDARALGQLLVHEIEPVRTKKRPEELEAKLHVFFYRTTVLREVADMHPWFSEMLAEVLRNKTSAPRTTKAKLADFTERDAVITGQAVAMLMLSSSTPDAVVDE</sequence>
<reference evidence="2 3" key="1">
    <citation type="journal article" date="2023" name="Commun. Biol.">
        <title>Genome analysis of Parmales, the sister group of diatoms, reveals the evolutionary specialization of diatoms from phago-mixotrophs to photoautotrophs.</title>
        <authorList>
            <person name="Ban H."/>
            <person name="Sato S."/>
            <person name="Yoshikawa S."/>
            <person name="Yamada K."/>
            <person name="Nakamura Y."/>
            <person name="Ichinomiya M."/>
            <person name="Sato N."/>
            <person name="Blanc-Mathieu R."/>
            <person name="Endo H."/>
            <person name="Kuwata A."/>
            <person name="Ogata H."/>
        </authorList>
    </citation>
    <scope>NUCLEOTIDE SEQUENCE [LARGE SCALE GENOMIC DNA]</scope>
</reference>
<evidence type="ECO:0000259" key="1">
    <source>
        <dbReference type="Pfam" id="PF01852"/>
    </source>
</evidence>
<dbReference type="Proteomes" id="UP001165060">
    <property type="component" value="Unassembled WGS sequence"/>
</dbReference>
<dbReference type="InterPro" id="IPR002913">
    <property type="entry name" value="START_lipid-bd_dom"/>
</dbReference>